<dbReference type="GO" id="GO:0003700">
    <property type="term" value="F:DNA-binding transcription factor activity"/>
    <property type="evidence" value="ECO:0007669"/>
    <property type="project" value="InterPro"/>
</dbReference>
<dbReference type="GO" id="GO:0003677">
    <property type="term" value="F:DNA binding"/>
    <property type="evidence" value="ECO:0007669"/>
    <property type="project" value="UniProtKB-KW"/>
</dbReference>
<dbReference type="InterPro" id="IPR036388">
    <property type="entry name" value="WH-like_DNA-bd_sf"/>
</dbReference>
<evidence type="ECO:0000256" key="1">
    <source>
        <dbReference type="ARBA" id="ARBA00023015"/>
    </source>
</evidence>
<dbReference type="RefSeq" id="WP_002999973.1">
    <property type="nucleotide sequence ID" value="NZ_AOHC02000023.1"/>
</dbReference>
<keyword evidence="2" id="KW-0238">DNA-binding</keyword>
<feature type="domain" description="HTH marR-type" evidence="4">
    <location>
        <begin position="7"/>
        <end position="145"/>
    </location>
</feature>
<gene>
    <name evidence="5" type="ORF">LEP1GSC060_0766</name>
</gene>
<evidence type="ECO:0000313" key="6">
    <source>
        <dbReference type="Proteomes" id="UP000012313"/>
    </source>
</evidence>
<dbReference type="EMBL" id="AOHC02000023">
    <property type="protein sequence ID" value="EMY78338.1"/>
    <property type="molecule type" value="Genomic_DNA"/>
</dbReference>
<dbReference type="PANTHER" id="PTHR42756">
    <property type="entry name" value="TRANSCRIPTIONAL REGULATOR, MARR"/>
    <property type="match status" value="1"/>
</dbReference>
<sequence>MGEFQIENTLGYRINRCGIVIKQELRRRFNKRGYSITPEEWIILNRLWETDGLTQNEISQKTIKDKTTVTRFLSKMEKDGLIRRKSSNEDRRVNHVQLSTKGKKLKNQLIPIAQELLEAATEKISPEHLLVTIETLKQIELNLSNQGVFQELKE</sequence>
<keyword evidence="3" id="KW-0804">Transcription</keyword>
<dbReference type="Gene3D" id="1.10.10.10">
    <property type="entry name" value="Winged helix-like DNA-binding domain superfamily/Winged helix DNA-binding domain"/>
    <property type="match status" value="1"/>
</dbReference>
<evidence type="ECO:0000313" key="5">
    <source>
        <dbReference type="EMBL" id="EMY78338.1"/>
    </source>
</evidence>
<accession>N1WR83</accession>
<evidence type="ECO:0000256" key="3">
    <source>
        <dbReference type="ARBA" id="ARBA00023163"/>
    </source>
</evidence>
<dbReference type="AlphaFoldDB" id="N1WR83"/>
<dbReference type="SUPFAM" id="SSF46785">
    <property type="entry name" value="Winged helix' DNA-binding domain"/>
    <property type="match status" value="1"/>
</dbReference>
<comment type="caution">
    <text evidence="5">The sequence shown here is derived from an EMBL/GenBank/DDBJ whole genome shotgun (WGS) entry which is preliminary data.</text>
</comment>
<dbReference type="Proteomes" id="UP000012313">
    <property type="component" value="Unassembled WGS sequence"/>
</dbReference>
<dbReference type="PROSITE" id="PS01117">
    <property type="entry name" value="HTH_MARR_1"/>
    <property type="match status" value="1"/>
</dbReference>
<dbReference type="OrthoDB" id="9799663at2"/>
<reference evidence="5" key="1">
    <citation type="submission" date="2013-03" db="EMBL/GenBank/DDBJ databases">
        <authorList>
            <person name="Harkins D.M."/>
            <person name="Durkin A.S."/>
            <person name="Brinkac L.M."/>
            <person name="Haft D.H."/>
            <person name="Selengut J.D."/>
            <person name="Sanka R."/>
            <person name="DePew J."/>
            <person name="Purushe J."/>
            <person name="Hartskeerl R.A."/>
            <person name="Ahmed A."/>
            <person name="van der Linden H."/>
            <person name="Goris M.G.A."/>
            <person name="Vinetz J.M."/>
            <person name="Sutton G.G."/>
            <person name="Nierman W.C."/>
            <person name="Fouts D.E."/>
        </authorList>
    </citation>
    <scope>NUCLEOTIDE SEQUENCE [LARGE SCALE GENOMIC DNA]</scope>
    <source>
        <strain evidence="5">ICFT</strain>
    </source>
</reference>
<dbReference type="PANTHER" id="PTHR42756:SF1">
    <property type="entry name" value="TRANSCRIPTIONAL REPRESSOR OF EMRAB OPERON"/>
    <property type="match status" value="1"/>
</dbReference>
<evidence type="ECO:0000259" key="4">
    <source>
        <dbReference type="PROSITE" id="PS50995"/>
    </source>
</evidence>
<evidence type="ECO:0000256" key="2">
    <source>
        <dbReference type="ARBA" id="ARBA00023125"/>
    </source>
</evidence>
<organism evidence="5 6">
    <name type="scientific">Leptospira weilii serovar Ranarum str. ICFT</name>
    <dbReference type="NCBI Taxonomy" id="1218598"/>
    <lineage>
        <taxon>Bacteria</taxon>
        <taxon>Pseudomonadati</taxon>
        <taxon>Spirochaetota</taxon>
        <taxon>Spirochaetia</taxon>
        <taxon>Leptospirales</taxon>
        <taxon>Leptospiraceae</taxon>
        <taxon>Leptospira</taxon>
    </lineage>
</organism>
<dbReference type="InterPro" id="IPR000835">
    <property type="entry name" value="HTH_MarR-typ"/>
</dbReference>
<dbReference type="InterPro" id="IPR036390">
    <property type="entry name" value="WH_DNA-bd_sf"/>
</dbReference>
<dbReference type="Pfam" id="PF01047">
    <property type="entry name" value="MarR"/>
    <property type="match status" value="1"/>
</dbReference>
<keyword evidence="1" id="KW-0805">Transcription regulation</keyword>
<protein>
    <submittedName>
        <fullName evidence="5">MarR family protein</fullName>
    </submittedName>
</protein>
<dbReference type="STRING" id="1218598.LEP1GSC060_0766"/>
<dbReference type="InterPro" id="IPR023187">
    <property type="entry name" value="Tscrpt_reg_MarR-type_CS"/>
</dbReference>
<dbReference type="SMART" id="SM00347">
    <property type="entry name" value="HTH_MARR"/>
    <property type="match status" value="1"/>
</dbReference>
<name>N1WR83_9LEPT</name>
<dbReference type="PROSITE" id="PS50995">
    <property type="entry name" value="HTH_MARR_2"/>
    <property type="match status" value="1"/>
</dbReference>
<dbReference type="PRINTS" id="PR00598">
    <property type="entry name" value="HTHMARR"/>
</dbReference>
<keyword evidence="6" id="KW-1185">Reference proteome</keyword>
<proteinExistence type="predicted"/>